<dbReference type="EMBL" id="QXGM01000003">
    <property type="protein sequence ID" value="RSX54555.1"/>
    <property type="molecule type" value="Genomic_DNA"/>
</dbReference>
<keyword evidence="1" id="KW-1133">Transmembrane helix</keyword>
<dbReference type="Proteomes" id="UP000287609">
    <property type="component" value="Unassembled WGS sequence"/>
</dbReference>
<protein>
    <recommendedName>
        <fullName evidence="4">DUF4190 domain-containing protein</fullName>
    </recommendedName>
</protein>
<feature type="transmembrane region" description="Helical" evidence="1">
    <location>
        <begin position="113"/>
        <end position="137"/>
    </location>
</feature>
<comment type="caution">
    <text evidence="2">The sequence shown here is derived from an EMBL/GenBank/DDBJ whole genome shotgun (WGS) entry which is preliminary data.</text>
</comment>
<evidence type="ECO:0000313" key="3">
    <source>
        <dbReference type="Proteomes" id="UP000287609"/>
    </source>
</evidence>
<feature type="transmembrane region" description="Helical" evidence="1">
    <location>
        <begin position="84"/>
        <end position="101"/>
    </location>
</feature>
<keyword evidence="3" id="KW-1185">Reference proteome</keyword>
<feature type="transmembrane region" description="Helical" evidence="1">
    <location>
        <begin position="61"/>
        <end position="78"/>
    </location>
</feature>
<evidence type="ECO:0008006" key="4">
    <source>
        <dbReference type="Google" id="ProtNLM"/>
    </source>
</evidence>
<dbReference type="RefSeq" id="WP_125964000.1">
    <property type="nucleotide sequence ID" value="NZ_QXGM01000003.1"/>
</dbReference>
<proteinExistence type="predicted"/>
<reference evidence="2 3" key="1">
    <citation type="submission" date="2018-09" db="EMBL/GenBank/DDBJ databases">
        <title>Characterization of the phylogenetic diversity of five novel species belonging to the genus Bifidobacterium.</title>
        <authorList>
            <person name="Lugli G.A."/>
            <person name="Duranti S."/>
            <person name="Milani C."/>
        </authorList>
    </citation>
    <scope>NUCLEOTIDE SEQUENCE [LARGE SCALE GENOMIC DNA]</scope>
    <source>
        <strain evidence="2 3">2036B</strain>
    </source>
</reference>
<keyword evidence="1" id="KW-0472">Membrane</keyword>
<evidence type="ECO:0000313" key="2">
    <source>
        <dbReference type="EMBL" id="RSX54555.1"/>
    </source>
</evidence>
<accession>A0A430FP11</accession>
<sequence>MTFPDNNMPPSNRPNMNNEVPTQNVMQGYSQINAQATGVYALGTQPTMPIPVPVKKPKSKLALIGLIISSLGLAVSWIPVINLLGVVLALAGLALCIVGLVSTRRGKTAGKSLAIVGASIAAAALVIAPVIGSIAVIESNKDLDNGAVYQFDSGLTSSTPGTKYQGSGRLATTYVNIESIKTAPTEYGPRALVRIAWQNAASKAQNLSDVVDIRVSQNGKNLQLIKNKSEQQANDELAPTQNDVQDYLFELEDIHSDVTVECDAIDPAFSHDTVTQTFSLDEDGPKKHVEDEIDRMFRKVALESLLKNLPSLLF</sequence>
<dbReference type="AlphaFoldDB" id="A0A430FP11"/>
<gene>
    <name evidence="2" type="ORF">D2E26_1355</name>
</gene>
<keyword evidence="1" id="KW-0812">Transmembrane</keyword>
<organism evidence="2 3">
    <name type="scientific">Bifidobacterium dolichotidis</name>
    <dbReference type="NCBI Taxonomy" id="2306976"/>
    <lineage>
        <taxon>Bacteria</taxon>
        <taxon>Bacillati</taxon>
        <taxon>Actinomycetota</taxon>
        <taxon>Actinomycetes</taxon>
        <taxon>Bifidobacteriales</taxon>
        <taxon>Bifidobacteriaceae</taxon>
        <taxon>Bifidobacterium</taxon>
    </lineage>
</organism>
<evidence type="ECO:0000256" key="1">
    <source>
        <dbReference type="SAM" id="Phobius"/>
    </source>
</evidence>
<name>A0A430FP11_9BIFI</name>